<protein>
    <submittedName>
        <fullName evidence="1">Uncharacterized protein</fullName>
    </submittedName>
</protein>
<dbReference type="Proteomes" id="UP000199215">
    <property type="component" value="Unassembled WGS sequence"/>
</dbReference>
<name>A0A1H6HU17_9EURY</name>
<evidence type="ECO:0000313" key="1">
    <source>
        <dbReference type="EMBL" id="SEH37625.1"/>
    </source>
</evidence>
<dbReference type="EMBL" id="FNWU01000001">
    <property type="protein sequence ID" value="SEH37625.1"/>
    <property type="molecule type" value="Genomic_DNA"/>
</dbReference>
<sequence length="142" mass="14948">MLHEVTPAEGADTGADAILDAYRQVLRESLDSAGVETVRIETAVDGDRLEEIAAGGVTDLSVEEAASILAVGTDRDPDAIVYELRDHLLMGMTTAVVDVDTLAGAIDADLTGQELQQALEGRTRMTLGQLAQISAALEDRSP</sequence>
<accession>A0A1H6HU17</accession>
<evidence type="ECO:0000313" key="2">
    <source>
        <dbReference type="Proteomes" id="UP000199215"/>
    </source>
</evidence>
<dbReference type="STRING" id="1267564.SAMN05192561_101229"/>
<keyword evidence="2" id="KW-1185">Reference proteome</keyword>
<reference evidence="1 2" key="1">
    <citation type="submission" date="2016-10" db="EMBL/GenBank/DDBJ databases">
        <authorList>
            <person name="de Groot N.N."/>
        </authorList>
    </citation>
    <scope>NUCLEOTIDE SEQUENCE [LARGE SCALE GENOMIC DNA]</scope>
    <source>
        <strain evidence="1 2">IBRC-M10418</strain>
    </source>
</reference>
<dbReference type="OrthoDB" id="306692at2157"/>
<dbReference type="InterPro" id="IPR043809">
    <property type="entry name" value="DUF5791"/>
</dbReference>
<organism evidence="1 2">
    <name type="scientific">Halopenitus malekzadehii</name>
    <dbReference type="NCBI Taxonomy" id="1267564"/>
    <lineage>
        <taxon>Archaea</taxon>
        <taxon>Methanobacteriati</taxon>
        <taxon>Methanobacteriota</taxon>
        <taxon>Stenosarchaea group</taxon>
        <taxon>Halobacteria</taxon>
        <taxon>Halobacteriales</taxon>
        <taxon>Haloferacaceae</taxon>
        <taxon>Halopenitus</taxon>
    </lineage>
</organism>
<proteinExistence type="predicted"/>
<gene>
    <name evidence="1" type="ORF">SAMN05192561_101229</name>
</gene>
<dbReference type="Pfam" id="PF19104">
    <property type="entry name" value="DUF5791"/>
    <property type="match status" value="1"/>
</dbReference>
<dbReference type="AlphaFoldDB" id="A0A1H6HU17"/>
<dbReference type="RefSeq" id="WP_092813139.1">
    <property type="nucleotide sequence ID" value="NZ_FNWU01000001.1"/>
</dbReference>